<dbReference type="Gene3D" id="1.10.10.10">
    <property type="entry name" value="Winged helix-like DNA-binding domain superfamily/Winged helix DNA-binding domain"/>
    <property type="match status" value="1"/>
</dbReference>
<organism evidence="13 14">
    <name type="scientific">Aureobasidium melanogenum</name>
    <name type="common">Aureobasidium pullulans var. melanogenum</name>
    <dbReference type="NCBI Taxonomy" id="46634"/>
    <lineage>
        <taxon>Eukaryota</taxon>
        <taxon>Fungi</taxon>
        <taxon>Dikarya</taxon>
        <taxon>Ascomycota</taxon>
        <taxon>Pezizomycotina</taxon>
        <taxon>Dothideomycetes</taxon>
        <taxon>Dothideomycetidae</taxon>
        <taxon>Dothideales</taxon>
        <taxon>Saccotheciaceae</taxon>
        <taxon>Aureobasidium</taxon>
    </lineage>
</organism>
<comment type="similarity">
    <text evidence="3 10">Belongs to the TOP6A family.</text>
</comment>
<comment type="cofactor">
    <cofactor evidence="2">
        <name>Mg(2+)</name>
        <dbReference type="ChEBI" id="CHEBI:18420"/>
    </cofactor>
</comment>
<dbReference type="GO" id="GO:0042138">
    <property type="term" value="P:meiotic DNA double-strand break formation"/>
    <property type="evidence" value="ECO:0007669"/>
    <property type="project" value="TreeGrafter"/>
</dbReference>
<feature type="domain" description="Topoisomerase 6 subunit A/Spo11 TOPRIM" evidence="12">
    <location>
        <begin position="223"/>
        <end position="391"/>
    </location>
</feature>
<keyword evidence="9 10" id="KW-0413">Isomerase</keyword>
<dbReference type="InterPro" id="IPR002815">
    <property type="entry name" value="Spo11/TopoVI_A"/>
</dbReference>
<dbReference type="InterPro" id="IPR034136">
    <property type="entry name" value="TOPRIM_Topo6A/Spo11"/>
</dbReference>
<evidence type="ECO:0000256" key="6">
    <source>
        <dbReference type="ARBA" id="ARBA00022842"/>
    </source>
</evidence>
<accession>A0A9P8GKP4</accession>
<keyword evidence="6" id="KW-0460">Magnesium</keyword>
<feature type="non-terminal residue" evidence="13">
    <location>
        <position position="1"/>
    </location>
</feature>
<dbReference type="AlphaFoldDB" id="A0A9P8GKP4"/>
<dbReference type="InterPro" id="IPR013049">
    <property type="entry name" value="Spo11/TopoVI_A_N"/>
</dbReference>
<dbReference type="OrthoDB" id="5377392at2759"/>
<dbReference type="GO" id="GO:0000706">
    <property type="term" value="P:meiotic DNA double-strand break processing"/>
    <property type="evidence" value="ECO:0007669"/>
    <property type="project" value="TreeGrafter"/>
</dbReference>
<evidence type="ECO:0000313" key="13">
    <source>
        <dbReference type="EMBL" id="KAH0226008.1"/>
    </source>
</evidence>
<dbReference type="Gene3D" id="3.40.1360.10">
    <property type="match status" value="1"/>
</dbReference>
<name>A0A9P8GKP4_AURME</name>
<reference evidence="13" key="2">
    <citation type="submission" date="2021-08" db="EMBL/GenBank/DDBJ databases">
        <authorList>
            <person name="Gostincar C."/>
            <person name="Sun X."/>
            <person name="Song Z."/>
            <person name="Gunde-Cimerman N."/>
        </authorList>
    </citation>
    <scope>NUCLEOTIDE SEQUENCE</scope>
    <source>
        <strain evidence="13">EXF-8016</strain>
    </source>
</reference>
<dbReference type="GO" id="GO:0003918">
    <property type="term" value="F:DNA topoisomerase type II (double strand cut, ATP-hydrolyzing) activity"/>
    <property type="evidence" value="ECO:0007669"/>
    <property type="project" value="UniProtKB-UniRule"/>
</dbReference>
<dbReference type="Proteomes" id="UP000767238">
    <property type="component" value="Unassembled WGS sequence"/>
</dbReference>
<protein>
    <recommendedName>
        <fullName evidence="4">DNA topoisomerase (ATP-hydrolyzing)</fullName>
        <ecNumber evidence="4">5.6.2.2</ecNumber>
    </recommendedName>
</protein>
<evidence type="ECO:0000259" key="12">
    <source>
        <dbReference type="Pfam" id="PF21180"/>
    </source>
</evidence>
<dbReference type="GO" id="GO:0003677">
    <property type="term" value="F:DNA binding"/>
    <property type="evidence" value="ECO:0007669"/>
    <property type="project" value="UniProtKB-UniRule"/>
</dbReference>
<dbReference type="GO" id="GO:0000228">
    <property type="term" value="C:nuclear chromosome"/>
    <property type="evidence" value="ECO:0007669"/>
    <property type="project" value="TreeGrafter"/>
</dbReference>
<dbReference type="EMBL" id="JAHFYH010000013">
    <property type="protein sequence ID" value="KAH0226008.1"/>
    <property type="molecule type" value="Genomic_DNA"/>
</dbReference>
<evidence type="ECO:0000256" key="8">
    <source>
        <dbReference type="ARBA" id="ARBA00023125"/>
    </source>
</evidence>
<feature type="active site" description="O-(5'-phospho-DNA)-tyrosine intermediate" evidence="10">
    <location>
        <position position="142"/>
    </location>
</feature>
<comment type="caution">
    <text evidence="13">The sequence shown here is derived from an EMBL/GenBank/DDBJ whole genome shotgun (WGS) entry which is preliminary data.</text>
</comment>
<dbReference type="GO" id="GO:0005524">
    <property type="term" value="F:ATP binding"/>
    <property type="evidence" value="ECO:0007669"/>
    <property type="project" value="InterPro"/>
</dbReference>
<evidence type="ECO:0000256" key="2">
    <source>
        <dbReference type="ARBA" id="ARBA00001946"/>
    </source>
</evidence>
<evidence type="ECO:0000256" key="9">
    <source>
        <dbReference type="ARBA" id="ARBA00023235"/>
    </source>
</evidence>
<dbReference type="PANTHER" id="PTHR10848:SF0">
    <property type="entry name" value="MEIOTIC RECOMBINATION PROTEIN SPO11"/>
    <property type="match status" value="1"/>
</dbReference>
<dbReference type="SUPFAM" id="SSF56726">
    <property type="entry name" value="DNA topoisomerase IV, alpha subunit"/>
    <property type="match status" value="1"/>
</dbReference>
<evidence type="ECO:0000259" key="11">
    <source>
        <dbReference type="Pfam" id="PF04406"/>
    </source>
</evidence>
<proteinExistence type="inferred from homology"/>
<keyword evidence="7 10" id="KW-0799">Topoisomerase</keyword>
<dbReference type="PRINTS" id="PR01550">
    <property type="entry name" value="TOP6AFAMILY"/>
</dbReference>
<reference evidence="13" key="1">
    <citation type="journal article" date="2021" name="J Fungi (Basel)">
        <title>Virulence traits and population genomics of the black yeast Aureobasidium melanogenum.</title>
        <authorList>
            <person name="Cernosa A."/>
            <person name="Sun X."/>
            <person name="Gostincar C."/>
            <person name="Fang C."/>
            <person name="Gunde-Cimerman N."/>
            <person name="Song Z."/>
        </authorList>
    </citation>
    <scope>NUCLEOTIDE SEQUENCE</scope>
    <source>
        <strain evidence="13">EXF-8016</strain>
    </source>
</reference>
<evidence type="ECO:0000313" key="14">
    <source>
        <dbReference type="Proteomes" id="UP000767238"/>
    </source>
</evidence>
<keyword evidence="5" id="KW-0479">Metal-binding</keyword>
<evidence type="ECO:0000256" key="7">
    <source>
        <dbReference type="ARBA" id="ARBA00023029"/>
    </source>
</evidence>
<evidence type="ECO:0000256" key="1">
    <source>
        <dbReference type="ARBA" id="ARBA00000185"/>
    </source>
</evidence>
<comment type="catalytic activity">
    <reaction evidence="1 10">
        <text>ATP-dependent breakage, passage and rejoining of double-stranded DNA.</text>
        <dbReference type="EC" id="5.6.2.2"/>
    </reaction>
</comment>
<dbReference type="GO" id="GO:0007131">
    <property type="term" value="P:reciprocal meiotic recombination"/>
    <property type="evidence" value="ECO:0007669"/>
    <property type="project" value="TreeGrafter"/>
</dbReference>
<dbReference type="InterPro" id="IPR036388">
    <property type="entry name" value="WH-like_DNA-bd_sf"/>
</dbReference>
<dbReference type="PANTHER" id="PTHR10848">
    <property type="entry name" value="MEIOTIC RECOMBINATION PROTEIN SPO11"/>
    <property type="match status" value="1"/>
</dbReference>
<gene>
    <name evidence="13" type="ORF">KCV03_g2775</name>
</gene>
<dbReference type="GO" id="GO:0046872">
    <property type="term" value="F:metal ion binding"/>
    <property type="evidence" value="ECO:0007669"/>
    <property type="project" value="UniProtKB-KW"/>
</dbReference>
<keyword evidence="8 10" id="KW-0238">DNA-binding</keyword>
<dbReference type="PROSITE" id="PS52041">
    <property type="entry name" value="TOPO_IIB"/>
    <property type="match status" value="1"/>
</dbReference>
<evidence type="ECO:0000256" key="4">
    <source>
        <dbReference type="ARBA" id="ARBA00012895"/>
    </source>
</evidence>
<dbReference type="Pfam" id="PF04406">
    <property type="entry name" value="TP6A_N"/>
    <property type="match status" value="1"/>
</dbReference>
<dbReference type="EC" id="5.6.2.2" evidence="4"/>
<evidence type="ECO:0000256" key="5">
    <source>
        <dbReference type="ARBA" id="ARBA00022723"/>
    </source>
</evidence>
<dbReference type="InterPro" id="IPR036078">
    <property type="entry name" value="Spo11/TopoVI_A_sf"/>
</dbReference>
<sequence length="408" mass="45618">MSSLLYCNAVMNAMQDEIDLDMLFHDGTEPSGSQDAFHSDGPQLSRSSKHHDVIMRIEAVFETVADALLNERAHVTISLTSVSSDTLQDPFVRPRKAVFTFPGKTANDAWRFSVIIRLLEIIHESLSDHVILTKRHVSDLYYRDPALFGRQSTVDRYVDHIAAAFSLPRSCLNVTAGVKGLMAGAVVVHRRDGSKIDLTTVQSSILIPNMEEVLSVDLSRVRWVLVVEKEAAFKSIISSQEWQEMMWHAVLVTGKGYPDIATRAMTRFMTVASPQNGFAEPPVFGLVDYDPDGLAILHTYKHGSKKTSEDNAALTVPRIQWLGLHGRAITDVDHTHRNQGLMTLTSRDRHKARKMLEWEASSDQGPQWCRELQVMLMLNLKAEMQIVDSDSSGLINMIKSAAYEGISM</sequence>
<evidence type="ECO:0000256" key="3">
    <source>
        <dbReference type="ARBA" id="ARBA00006559"/>
    </source>
</evidence>
<evidence type="ECO:0000256" key="10">
    <source>
        <dbReference type="PROSITE-ProRule" id="PRU01385"/>
    </source>
</evidence>
<feature type="domain" description="Spo11/DNA topoisomerase VI subunit A N-terminal" evidence="11">
    <location>
        <begin position="110"/>
        <end position="174"/>
    </location>
</feature>
<dbReference type="Pfam" id="PF21180">
    <property type="entry name" value="TOP6A-Spo11_Toprim"/>
    <property type="match status" value="1"/>
</dbReference>
<dbReference type="CDD" id="cd00223">
    <property type="entry name" value="TOPRIM_TopoIIB_SPO"/>
    <property type="match status" value="1"/>
</dbReference>